<gene>
    <name evidence="1" type="ORF">G3M58_22750</name>
</gene>
<proteinExistence type="predicted"/>
<protein>
    <recommendedName>
        <fullName evidence="2">FAD-dependent oxidoreductase</fullName>
    </recommendedName>
</protein>
<feature type="non-terminal residue" evidence="1">
    <location>
        <position position="49"/>
    </location>
</feature>
<dbReference type="EMBL" id="JAAGMN010002245">
    <property type="protein sequence ID" value="NEE09264.1"/>
    <property type="molecule type" value="Genomic_DNA"/>
</dbReference>
<dbReference type="AlphaFoldDB" id="A0A6G3WUY3"/>
<comment type="caution">
    <text evidence="1">The sequence shown here is derived from an EMBL/GenBank/DDBJ whole genome shotgun (WGS) entry which is preliminary data.</text>
</comment>
<dbReference type="Gene3D" id="3.50.50.60">
    <property type="entry name" value="FAD/NAD(P)-binding domain"/>
    <property type="match status" value="1"/>
</dbReference>
<organism evidence="1">
    <name type="scientific">Streptomyces sp. SID7499</name>
    <dbReference type="NCBI Taxonomy" id="2706086"/>
    <lineage>
        <taxon>Bacteria</taxon>
        <taxon>Bacillati</taxon>
        <taxon>Actinomycetota</taxon>
        <taxon>Actinomycetes</taxon>
        <taxon>Kitasatosporales</taxon>
        <taxon>Streptomycetaceae</taxon>
        <taxon>Streptomyces</taxon>
    </lineage>
</organism>
<evidence type="ECO:0008006" key="2">
    <source>
        <dbReference type="Google" id="ProtNLM"/>
    </source>
</evidence>
<sequence>MSPVGSRLRDVVIVGASLAGLRAATTLRAEGFTGGLTVVGAELHAPYDR</sequence>
<dbReference type="SUPFAM" id="SSF51905">
    <property type="entry name" value="FAD/NAD(P)-binding domain"/>
    <property type="match status" value="1"/>
</dbReference>
<accession>A0A6G3WUY3</accession>
<evidence type="ECO:0000313" key="1">
    <source>
        <dbReference type="EMBL" id="NEE09264.1"/>
    </source>
</evidence>
<name>A0A6G3WUY3_9ACTN</name>
<dbReference type="InterPro" id="IPR036188">
    <property type="entry name" value="FAD/NAD-bd_sf"/>
</dbReference>
<reference evidence="1" key="1">
    <citation type="submission" date="2020-01" db="EMBL/GenBank/DDBJ databases">
        <title>Insect and environment-associated Actinomycetes.</title>
        <authorList>
            <person name="Currrie C."/>
            <person name="Chevrette M."/>
            <person name="Carlson C."/>
            <person name="Stubbendieck R."/>
            <person name="Wendt-Pienkowski E."/>
        </authorList>
    </citation>
    <scope>NUCLEOTIDE SEQUENCE</scope>
    <source>
        <strain evidence="1">SID7499</strain>
    </source>
</reference>